<proteinExistence type="predicted"/>
<comment type="caution">
    <text evidence="1">The sequence shown here is derived from an EMBL/GenBank/DDBJ whole genome shotgun (WGS) entry which is preliminary data.</text>
</comment>
<dbReference type="InterPro" id="IPR009493">
    <property type="entry name" value="P2_GpE"/>
</dbReference>
<gene>
    <name evidence="1" type="ORF">ACFSM5_15755</name>
</gene>
<dbReference type="RefSeq" id="WP_379877727.1">
    <property type="nucleotide sequence ID" value="NZ_JBHUIP010000013.1"/>
</dbReference>
<reference evidence="2" key="1">
    <citation type="journal article" date="2019" name="Int. J. Syst. Evol. Microbiol.">
        <title>The Global Catalogue of Microorganisms (GCM) 10K type strain sequencing project: providing services to taxonomists for standard genome sequencing and annotation.</title>
        <authorList>
            <consortium name="The Broad Institute Genomics Platform"/>
            <consortium name="The Broad Institute Genome Sequencing Center for Infectious Disease"/>
            <person name="Wu L."/>
            <person name="Ma J."/>
        </authorList>
    </citation>
    <scope>NUCLEOTIDE SEQUENCE [LARGE SCALE GENOMIC DNA]</scope>
    <source>
        <strain evidence="2">CGMCC 1.19062</strain>
    </source>
</reference>
<evidence type="ECO:0000313" key="1">
    <source>
        <dbReference type="EMBL" id="MFD2264359.1"/>
    </source>
</evidence>
<evidence type="ECO:0000313" key="2">
    <source>
        <dbReference type="Proteomes" id="UP001597295"/>
    </source>
</evidence>
<accession>A0ABW5DX37</accession>
<keyword evidence="2" id="KW-1185">Reference proteome</keyword>
<sequence>MAGIFHWQPSEIDRLSISDFLDAHADAVDFHRRSTGASGRSS</sequence>
<dbReference type="EMBL" id="JBHUIP010000013">
    <property type="protein sequence ID" value="MFD2264359.1"/>
    <property type="molecule type" value="Genomic_DNA"/>
</dbReference>
<dbReference type="Proteomes" id="UP001597295">
    <property type="component" value="Unassembled WGS sequence"/>
</dbReference>
<dbReference type="Pfam" id="PF06528">
    <property type="entry name" value="Phage_P2_GpE"/>
    <property type="match status" value="1"/>
</dbReference>
<protein>
    <submittedName>
        <fullName evidence="1">GpE family phage tail protein</fullName>
    </submittedName>
</protein>
<organism evidence="1 2">
    <name type="scientific">Lacibacterium aquatile</name>
    <dbReference type="NCBI Taxonomy" id="1168082"/>
    <lineage>
        <taxon>Bacteria</taxon>
        <taxon>Pseudomonadati</taxon>
        <taxon>Pseudomonadota</taxon>
        <taxon>Alphaproteobacteria</taxon>
        <taxon>Rhodospirillales</taxon>
        <taxon>Rhodospirillaceae</taxon>
    </lineage>
</organism>
<name>A0ABW5DX37_9PROT</name>